<evidence type="ECO:0000256" key="4">
    <source>
        <dbReference type="ARBA" id="ARBA00022982"/>
    </source>
</evidence>
<keyword evidence="3 6" id="KW-0479">Metal-binding</keyword>
<keyword evidence="2 6" id="KW-0349">Heme</keyword>
<evidence type="ECO:0000256" key="2">
    <source>
        <dbReference type="ARBA" id="ARBA00022617"/>
    </source>
</evidence>
<dbReference type="PANTHER" id="PTHR33751">
    <property type="entry name" value="CBB3-TYPE CYTOCHROME C OXIDASE SUBUNIT FIXP"/>
    <property type="match status" value="1"/>
</dbReference>
<dbReference type="InterPro" id="IPR009056">
    <property type="entry name" value="Cyt_c-like_dom"/>
</dbReference>
<feature type="domain" description="Cytochrome c" evidence="8">
    <location>
        <begin position="17"/>
        <end position="99"/>
    </location>
</feature>
<dbReference type="Pfam" id="PF00034">
    <property type="entry name" value="Cytochrom_C"/>
    <property type="match status" value="1"/>
</dbReference>
<sequence precursor="true">MKASLLIALLAFVSSSAQAGSGGAAAQKAEVCAACHGADFNTPISEDIPRLAGQYPDYLARAMTDYKSGVRKNALMNGQAEGLSAQDIEELSAYIGALPGNLKILPLHRFIR</sequence>
<evidence type="ECO:0000256" key="1">
    <source>
        <dbReference type="ARBA" id="ARBA00022448"/>
    </source>
</evidence>
<dbReference type="AlphaFoldDB" id="A0A011P0W8"/>
<dbReference type="PATRIC" id="fig|1454003.3.peg.1334"/>
<keyword evidence="1" id="KW-0813">Transport</keyword>
<feature type="chain" id="PRO_5001462652" evidence="7">
    <location>
        <begin position="20"/>
        <end position="112"/>
    </location>
</feature>
<dbReference type="SUPFAM" id="SSF46626">
    <property type="entry name" value="Cytochrome c"/>
    <property type="match status" value="1"/>
</dbReference>
<protein>
    <submittedName>
        <fullName evidence="9">Cytochrome c4</fullName>
    </submittedName>
</protein>
<gene>
    <name evidence="9" type="primary">cc4_2</name>
    <name evidence="9" type="ORF">AW10_01295</name>
</gene>
<dbReference type="Proteomes" id="UP000021816">
    <property type="component" value="Unassembled WGS sequence"/>
</dbReference>
<reference evidence="9 10" key="1">
    <citation type="submission" date="2014-02" db="EMBL/GenBank/DDBJ databases">
        <title>Expanding our view of genomic diversity in Candidatus Accumulibacter clades.</title>
        <authorList>
            <person name="Skennerton C.T."/>
            <person name="Barr J.J."/>
            <person name="Slater F.R."/>
            <person name="Bond P.L."/>
            <person name="Tyson G.W."/>
        </authorList>
    </citation>
    <scope>NUCLEOTIDE SEQUENCE [LARGE SCALE GENOMIC DNA]</scope>
    <source>
        <strain evidence="10">BA-92</strain>
    </source>
</reference>
<evidence type="ECO:0000256" key="3">
    <source>
        <dbReference type="ARBA" id="ARBA00022723"/>
    </source>
</evidence>
<evidence type="ECO:0000256" key="7">
    <source>
        <dbReference type="SAM" id="SignalP"/>
    </source>
</evidence>
<evidence type="ECO:0000256" key="5">
    <source>
        <dbReference type="ARBA" id="ARBA00023004"/>
    </source>
</evidence>
<keyword evidence="5 6" id="KW-0408">Iron</keyword>
<feature type="signal peptide" evidence="7">
    <location>
        <begin position="1"/>
        <end position="19"/>
    </location>
</feature>
<dbReference type="GO" id="GO:0046872">
    <property type="term" value="F:metal ion binding"/>
    <property type="evidence" value="ECO:0007669"/>
    <property type="project" value="UniProtKB-KW"/>
</dbReference>
<dbReference type="EMBL" id="JEMX01000025">
    <property type="protein sequence ID" value="EXI81281.1"/>
    <property type="molecule type" value="Genomic_DNA"/>
</dbReference>
<dbReference type="Gene3D" id="1.10.760.10">
    <property type="entry name" value="Cytochrome c-like domain"/>
    <property type="match status" value="1"/>
</dbReference>
<proteinExistence type="predicted"/>
<organism evidence="9 10">
    <name type="scientific">Candidatus Accumulibacter appositus</name>
    <dbReference type="NCBI Taxonomy" id="1454003"/>
    <lineage>
        <taxon>Bacteria</taxon>
        <taxon>Pseudomonadati</taxon>
        <taxon>Pseudomonadota</taxon>
        <taxon>Betaproteobacteria</taxon>
        <taxon>Candidatus Accumulibacter</taxon>
    </lineage>
</organism>
<keyword evidence="4" id="KW-0249">Electron transport</keyword>
<dbReference type="InterPro" id="IPR050597">
    <property type="entry name" value="Cytochrome_c_Oxidase_Subunit"/>
</dbReference>
<evidence type="ECO:0000313" key="9">
    <source>
        <dbReference type="EMBL" id="EXI81281.1"/>
    </source>
</evidence>
<dbReference type="STRING" id="1454003.AW10_01295"/>
<dbReference type="GO" id="GO:0020037">
    <property type="term" value="F:heme binding"/>
    <property type="evidence" value="ECO:0007669"/>
    <property type="project" value="InterPro"/>
</dbReference>
<accession>A0A011P0W8</accession>
<evidence type="ECO:0000313" key="10">
    <source>
        <dbReference type="Proteomes" id="UP000021816"/>
    </source>
</evidence>
<name>A0A011P0W8_9PROT</name>
<evidence type="ECO:0000256" key="6">
    <source>
        <dbReference type="PROSITE-ProRule" id="PRU00433"/>
    </source>
</evidence>
<dbReference type="PANTHER" id="PTHR33751:SF9">
    <property type="entry name" value="CYTOCHROME C4"/>
    <property type="match status" value="1"/>
</dbReference>
<evidence type="ECO:0000259" key="8">
    <source>
        <dbReference type="PROSITE" id="PS51007"/>
    </source>
</evidence>
<dbReference type="InterPro" id="IPR036909">
    <property type="entry name" value="Cyt_c-like_dom_sf"/>
</dbReference>
<dbReference type="PROSITE" id="PS51007">
    <property type="entry name" value="CYTC"/>
    <property type="match status" value="1"/>
</dbReference>
<keyword evidence="7" id="KW-0732">Signal</keyword>
<comment type="caution">
    <text evidence="9">The sequence shown here is derived from an EMBL/GenBank/DDBJ whole genome shotgun (WGS) entry which is preliminary data.</text>
</comment>
<dbReference type="GO" id="GO:0009055">
    <property type="term" value="F:electron transfer activity"/>
    <property type="evidence" value="ECO:0007669"/>
    <property type="project" value="InterPro"/>
</dbReference>